<sequence length="210" mass="24511">MVEKEQTKKPNQQLRLCLDDIPQLEWLVEQHEKEVDIPVGPISTLVPQQYHAHIPRGILKSLICETEESESKMRRKIEEGMAMQEVHDENNNEENDLKDPDSDLDKHDRIEVAGSSKVPISKSAMDKTNSYSSIMTWKPQEVKKLIDIKVKNDFRFNKPGTKKKIIWQDIAEEINKDGSTFTFQQCEQKWKTKQNYFVILLITIQRVGMM</sequence>
<gene>
    <name evidence="2" type="ORF">MCOR_46846</name>
</gene>
<evidence type="ECO:0000313" key="3">
    <source>
        <dbReference type="Proteomes" id="UP000507470"/>
    </source>
</evidence>
<proteinExistence type="predicted"/>
<accession>A0A6J8E1T2</accession>
<name>A0A6J8E1T2_MYTCO</name>
<dbReference type="InterPro" id="IPR044822">
    <property type="entry name" value="Myb_DNA-bind_4"/>
</dbReference>
<dbReference type="OrthoDB" id="10397795at2759"/>
<reference evidence="2 3" key="1">
    <citation type="submission" date="2020-06" db="EMBL/GenBank/DDBJ databases">
        <authorList>
            <person name="Li R."/>
            <person name="Bekaert M."/>
        </authorList>
    </citation>
    <scope>NUCLEOTIDE SEQUENCE [LARGE SCALE GENOMIC DNA]</scope>
    <source>
        <strain evidence="3">wild</strain>
    </source>
</reference>
<protein>
    <recommendedName>
        <fullName evidence="1">Myb/SANT-like DNA-binding domain-containing protein</fullName>
    </recommendedName>
</protein>
<dbReference type="EMBL" id="CACVKT020008307">
    <property type="protein sequence ID" value="CAC5413993.1"/>
    <property type="molecule type" value="Genomic_DNA"/>
</dbReference>
<organism evidence="2 3">
    <name type="scientific">Mytilus coruscus</name>
    <name type="common">Sea mussel</name>
    <dbReference type="NCBI Taxonomy" id="42192"/>
    <lineage>
        <taxon>Eukaryota</taxon>
        <taxon>Metazoa</taxon>
        <taxon>Spiralia</taxon>
        <taxon>Lophotrochozoa</taxon>
        <taxon>Mollusca</taxon>
        <taxon>Bivalvia</taxon>
        <taxon>Autobranchia</taxon>
        <taxon>Pteriomorphia</taxon>
        <taxon>Mytilida</taxon>
        <taxon>Mytiloidea</taxon>
        <taxon>Mytilidae</taxon>
        <taxon>Mytilinae</taxon>
        <taxon>Mytilus</taxon>
    </lineage>
</organism>
<dbReference type="AlphaFoldDB" id="A0A6J8E1T2"/>
<evidence type="ECO:0000313" key="2">
    <source>
        <dbReference type="EMBL" id="CAC5413993.1"/>
    </source>
</evidence>
<feature type="domain" description="Myb/SANT-like DNA-binding" evidence="1">
    <location>
        <begin position="136"/>
        <end position="196"/>
    </location>
</feature>
<evidence type="ECO:0000259" key="1">
    <source>
        <dbReference type="Pfam" id="PF13837"/>
    </source>
</evidence>
<dbReference type="Pfam" id="PF13837">
    <property type="entry name" value="Myb_DNA-bind_4"/>
    <property type="match status" value="1"/>
</dbReference>
<dbReference type="Proteomes" id="UP000507470">
    <property type="component" value="Unassembled WGS sequence"/>
</dbReference>
<dbReference type="Gene3D" id="1.10.10.60">
    <property type="entry name" value="Homeodomain-like"/>
    <property type="match status" value="1"/>
</dbReference>
<keyword evidence="3" id="KW-1185">Reference proteome</keyword>